<dbReference type="EMBL" id="VZDO01000003">
    <property type="protein sequence ID" value="KAB0681343.1"/>
    <property type="molecule type" value="Genomic_DNA"/>
</dbReference>
<dbReference type="AlphaFoldDB" id="A0A7V7PRH5"/>
<feature type="transmembrane region" description="Helical" evidence="1">
    <location>
        <begin position="79"/>
        <end position="98"/>
    </location>
</feature>
<keyword evidence="1" id="KW-0812">Transmembrane</keyword>
<feature type="transmembrane region" description="Helical" evidence="1">
    <location>
        <begin position="196"/>
        <end position="221"/>
    </location>
</feature>
<sequence length="228" mass="23854">MPLRPMIFTLLGIVAFLAAIAAEFSSPLLMLRPSHGDADAPGIGIAALACLDLVFVYTLIFLAVDYFPGIRAVFARVQGIATLVLSIFALLASILLAFAAFTLLMLMVSLLLAVPFGTIAYFALWGDFDTGTAKAILGFAMTMKLVGLGLLLGASFALLKNKGLVLLAVCSLGLTFVLGLLQSIPPGFLVSITDAIGGLVTLIVVIVWTLIFLIGSLPAIVRAVRSAV</sequence>
<feature type="transmembrane region" description="Helical" evidence="1">
    <location>
        <begin position="45"/>
        <end position="67"/>
    </location>
</feature>
<evidence type="ECO:0000313" key="2">
    <source>
        <dbReference type="EMBL" id="KAB0681343.1"/>
    </source>
</evidence>
<organism evidence="2 3">
    <name type="scientific">Plantimonas leprariae</name>
    <dbReference type="NCBI Taxonomy" id="2615207"/>
    <lineage>
        <taxon>Bacteria</taxon>
        <taxon>Pseudomonadati</taxon>
        <taxon>Pseudomonadota</taxon>
        <taxon>Alphaproteobacteria</taxon>
        <taxon>Hyphomicrobiales</taxon>
        <taxon>Aurantimonadaceae</taxon>
        <taxon>Plantimonas</taxon>
    </lineage>
</organism>
<feature type="transmembrane region" description="Helical" evidence="1">
    <location>
        <begin position="164"/>
        <end position="184"/>
    </location>
</feature>
<feature type="transmembrane region" description="Helical" evidence="1">
    <location>
        <begin position="136"/>
        <end position="158"/>
    </location>
</feature>
<keyword evidence="3" id="KW-1185">Reference proteome</keyword>
<name>A0A7V7PRH5_9HYPH</name>
<keyword evidence="1" id="KW-0472">Membrane</keyword>
<keyword evidence="1" id="KW-1133">Transmembrane helix</keyword>
<evidence type="ECO:0000256" key="1">
    <source>
        <dbReference type="SAM" id="Phobius"/>
    </source>
</evidence>
<accession>A0A7V7PRH5</accession>
<gene>
    <name evidence="2" type="ORF">F6X38_05510</name>
</gene>
<evidence type="ECO:0000313" key="3">
    <source>
        <dbReference type="Proteomes" id="UP000432089"/>
    </source>
</evidence>
<protein>
    <submittedName>
        <fullName evidence="2">Uncharacterized protein</fullName>
    </submittedName>
</protein>
<dbReference type="RefSeq" id="WP_150968595.1">
    <property type="nucleotide sequence ID" value="NZ_VZDO01000003.1"/>
</dbReference>
<reference evidence="2 3" key="1">
    <citation type="submission" date="2019-09" db="EMBL/GenBank/DDBJ databases">
        <title>YIM 132180 draft genome.</title>
        <authorList>
            <person name="Zhang K."/>
        </authorList>
    </citation>
    <scope>NUCLEOTIDE SEQUENCE [LARGE SCALE GENOMIC DNA]</scope>
    <source>
        <strain evidence="2 3">YIM 132180</strain>
    </source>
</reference>
<feature type="transmembrane region" description="Helical" evidence="1">
    <location>
        <begin position="104"/>
        <end position="124"/>
    </location>
</feature>
<comment type="caution">
    <text evidence="2">The sequence shown here is derived from an EMBL/GenBank/DDBJ whole genome shotgun (WGS) entry which is preliminary data.</text>
</comment>
<dbReference type="Proteomes" id="UP000432089">
    <property type="component" value="Unassembled WGS sequence"/>
</dbReference>
<proteinExistence type="predicted"/>